<dbReference type="InParanoid" id="W7XLH5"/>
<gene>
    <name evidence="1" type="ORF">TTHERM_000002658</name>
</gene>
<dbReference type="RefSeq" id="XP_012651083.1">
    <property type="nucleotide sequence ID" value="XM_012795629.1"/>
</dbReference>
<dbReference type="KEGG" id="tet:TTHERM_000002658"/>
<organism evidence="1 2">
    <name type="scientific">Tetrahymena thermophila (strain SB210)</name>
    <dbReference type="NCBI Taxonomy" id="312017"/>
    <lineage>
        <taxon>Eukaryota</taxon>
        <taxon>Sar</taxon>
        <taxon>Alveolata</taxon>
        <taxon>Ciliophora</taxon>
        <taxon>Intramacronucleata</taxon>
        <taxon>Oligohymenophorea</taxon>
        <taxon>Hymenostomatida</taxon>
        <taxon>Tetrahymenina</taxon>
        <taxon>Tetrahymenidae</taxon>
        <taxon>Tetrahymena</taxon>
    </lineage>
</organism>
<dbReference type="AlphaFoldDB" id="W7XLH5"/>
<reference evidence="2" key="1">
    <citation type="journal article" date="2006" name="PLoS Biol.">
        <title>Macronuclear genome sequence of the ciliate Tetrahymena thermophila, a model eukaryote.</title>
        <authorList>
            <person name="Eisen J.A."/>
            <person name="Coyne R.S."/>
            <person name="Wu M."/>
            <person name="Wu D."/>
            <person name="Thiagarajan M."/>
            <person name="Wortman J.R."/>
            <person name="Badger J.H."/>
            <person name="Ren Q."/>
            <person name="Amedeo P."/>
            <person name="Jones K.M."/>
            <person name="Tallon L.J."/>
            <person name="Delcher A.L."/>
            <person name="Salzberg S.L."/>
            <person name="Silva J.C."/>
            <person name="Haas B.J."/>
            <person name="Majoros W.H."/>
            <person name="Farzad M."/>
            <person name="Carlton J.M."/>
            <person name="Smith R.K. Jr."/>
            <person name="Garg J."/>
            <person name="Pearlman R.E."/>
            <person name="Karrer K.M."/>
            <person name="Sun L."/>
            <person name="Manning G."/>
            <person name="Elde N.C."/>
            <person name="Turkewitz A.P."/>
            <person name="Asai D.J."/>
            <person name="Wilkes D.E."/>
            <person name="Wang Y."/>
            <person name="Cai H."/>
            <person name="Collins K."/>
            <person name="Stewart B.A."/>
            <person name="Lee S.R."/>
            <person name="Wilamowska K."/>
            <person name="Weinberg Z."/>
            <person name="Ruzzo W.L."/>
            <person name="Wloga D."/>
            <person name="Gaertig J."/>
            <person name="Frankel J."/>
            <person name="Tsao C.-C."/>
            <person name="Gorovsky M.A."/>
            <person name="Keeling P.J."/>
            <person name="Waller R.F."/>
            <person name="Patron N.J."/>
            <person name="Cherry J.M."/>
            <person name="Stover N.A."/>
            <person name="Krieger C.J."/>
            <person name="del Toro C."/>
            <person name="Ryder H.F."/>
            <person name="Williamson S.C."/>
            <person name="Barbeau R.A."/>
            <person name="Hamilton E.P."/>
            <person name="Orias E."/>
        </authorList>
    </citation>
    <scope>NUCLEOTIDE SEQUENCE [LARGE SCALE GENOMIC DNA]</scope>
    <source>
        <strain evidence="2">SB210</strain>
    </source>
</reference>
<proteinExistence type="predicted"/>
<evidence type="ECO:0000313" key="1">
    <source>
        <dbReference type="EMBL" id="EWS76299.1"/>
    </source>
</evidence>
<dbReference type="Proteomes" id="UP000009168">
    <property type="component" value="Unassembled WGS sequence"/>
</dbReference>
<dbReference type="EMBL" id="GG662845">
    <property type="protein sequence ID" value="EWS76299.1"/>
    <property type="molecule type" value="Genomic_DNA"/>
</dbReference>
<keyword evidence="2" id="KW-1185">Reference proteome</keyword>
<name>W7XLH5_TETTS</name>
<evidence type="ECO:0000313" key="2">
    <source>
        <dbReference type="Proteomes" id="UP000009168"/>
    </source>
</evidence>
<dbReference type="GeneID" id="24436764"/>
<accession>W7XLH5</accession>
<sequence>MILKISIFREQFQLKNNQKSVIRNKTKLPFNKMKIYLKILQFKQNAIQKKVSNLVSINQNILIIAFQLQIFYQMLSQDLFLVILWANRVLNVCLNLQGNQNAQVLYYFLQKKETIQEQKVFKFQVKASKNQKIQIAQNCTLTPKEMIFSGKKVAKQQNLSSIQKKSNYWSTRYLIAKITQLRESGYFLILYLI</sequence>
<protein>
    <submittedName>
        <fullName evidence="1">Uncharacterized protein</fullName>
    </submittedName>
</protein>